<organism evidence="3 4">
    <name type="scientific">Persicobacter psychrovividus</name>
    <dbReference type="NCBI Taxonomy" id="387638"/>
    <lineage>
        <taxon>Bacteria</taxon>
        <taxon>Pseudomonadati</taxon>
        <taxon>Bacteroidota</taxon>
        <taxon>Cytophagia</taxon>
        <taxon>Cytophagales</taxon>
        <taxon>Persicobacteraceae</taxon>
        <taxon>Persicobacter</taxon>
    </lineage>
</organism>
<gene>
    <name evidence="3" type="ORF">PEPS_02010</name>
</gene>
<name>A0ABM7VAG9_9BACT</name>
<feature type="transmembrane region" description="Helical" evidence="2">
    <location>
        <begin position="6"/>
        <end position="24"/>
    </location>
</feature>
<dbReference type="RefSeq" id="WP_332919867.1">
    <property type="nucleotide sequence ID" value="NZ_AP025292.1"/>
</dbReference>
<keyword evidence="2" id="KW-1133">Transmembrane helix</keyword>
<feature type="region of interest" description="Disordered" evidence="1">
    <location>
        <begin position="57"/>
        <end position="77"/>
    </location>
</feature>
<evidence type="ECO:0000313" key="3">
    <source>
        <dbReference type="EMBL" id="BDC97920.1"/>
    </source>
</evidence>
<evidence type="ECO:0000256" key="2">
    <source>
        <dbReference type="SAM" id="Phobius"/>
    </source>
</evidence>
<dbReference type="Proteomes" id="UP001354989">
    <property type="component" value="Chromosome"/>
</dbReference>
<keyword evidence="2" id="KW-0812">Transmembrane</keyword>
<proteinExistence type="predicted"/>
<evidence type="ECO:0008006" key="5">
    <source>
        <dbReference type="Google" id="ProtNLM"/>
    </source>
</evidence>
<dbReference type="EMBL" id="AP025292">
    <property type="protein sequence ID" value="BDC97920.1"/>
    <property type="molecule type" value="Genomic_DNA"/>
</dbReference>
<evidence type="ECO:0000313" key="4">
    <source>
        <dbReference type="Proteomes" id="UP001354989"/>
    </source>
</evidence>
<sequence>MATYLIVIGFFAAFFVLMSVRLIFKKDGQFRGTCASQSPFLNKTGEPCGFCGKTPDQCKNRKDKGASPSVDELLAGK</sequence>
<accession>A0ABM7VAG9</accession>
<reference evidence="3 4" key="1">
    <citation type="submission" date="2021-12" db="EMBL/GenBank/DDBJ databases">
        <title>Genome sequencing of bacteria with rrn-lacking chromosome and rrn-plasmid.</title>
        <authorList>
            <person name="Anda M."/>
            <person name="Iwasaki W."/>
        </authorList>
    </citation>
    <scope>NUCLEOTIDE SEQUENCE [LARGE SCALE GENOMIC DNA]</scope>
    <source>
        <strain evidence="3 4">NBRC 101262</strain>
    </source>
</reference>
<evidence type="ECO:0000256" key="1">
    <source>
        <dbReference type="SAM" id="MobiDB-lite"/>
    </source>
</evidence>
<keyword evidence="4" id="KW-1185">Reference proteome</keyword>
<protein>
    <recommendedName>
        <fullName evidence="5">Membrane or secreted protein</fullName>
    </recommendedName>
</protein>
<keyword evidence="2" id="KW-0472">Membrane</keyword>